<dbReference type="RefSeq" id="WP_012415143.1">
    <property type="nucleotide sequence ID" value="NC_010644.1"/>
</dbReference>
<accession>B2KDD2</accession>
<gene>
    <name evidence="1" type="ordered locus">Emin_0975</name>
</gene>
<dbReference type="AlphaFoldDB" id="B2KDD2"/>
<dbReference type="EMBL" id="CP001055">
    <property type="protein sequence ID" value="ACC98528.1"/>
    <property type="molecule type" value="Genomic_DNA"/>
</dbReference>
<dbReference type="STRING" id="445932.Emin_0975"/>
<sequence>MAIPYIKFYPEFWALLNNLKAKEQASILDAVKHYQMFEEWPEISKKFEENKNFLMVFSKIQEKVILDTEKYLEKSNKARESVLSRWNKKEKGYERITNEEETNNGSNTDEILFILTINNKQLTIKPENFPLTFLLADLMKANNPNVKLPANLKAWAKEEDRLVRIDKRPVEEALQVLKWCQADGFWKSNILSIPKFREKYDTLKLQMQNKRGAGAKSSALPSPDGKYKV</sequence>
<evidence type="ECO:0000313" key="2">
    <source>
        <dbReference type="Proteomes" id="UP000001029"/>
    </source>
</evidence>
<dbReference type="HOGENOM" id="CLU_1208230_0_0_0"/>
<dbReference type="OrthoDB" id="3383452at2"/>
<keyword evidence="2" id="KW-1185">Reference proteome</keyword>
<reference evidence="1 2" key="1">
    <citation type="journal article" date="2009" name="Appl. Environ. Microbiol.">
        <title>Genomic analysis of 'Elusimicrobium minutum,' the first cultivated representative of the phylum 'Elusimicrobia' (formerly termite group 1).</title>
        <authorList>
            <person name="Herlemann D.P.R."/>
            <person name="Geissinger O."/>
            <person name="Ikeda-Ohtsubo W."/>
            <person name="Kunin V."/>
            <person name="Sun H."/>
            <person name="Lapidus A."/>
            <person name="Hugenholtz P."/>
            <person name="Brune A."/>
        </authorList>
    </citation>
    <scope>NUCLEOTIDE SEQUENCE [LARGE SCALE GENOMIC DNA]</scope>
    <source>
        <strain evidence="1 2">Pei191</strain>
    </source>
</reference>
<dbReference type="Proteomes" id="UP000001029">
    <property type="component" value="Chromosome"/>
</dbReference>
<proteinExistence type="predicted"/>
<name>B2KDD2_ELUMP</name>
<protein>
    <submittedName>
        <fullName evidence="1">Uncharacterized protein</fullName>
    </submittedName>
</protein>
<evidence type="ECO:0000313" key="1">
    <source>
        <dbReference type="EMBL" id="ACC98528.1"/>
    </source>
</evidence>
<dbReference type="KEGG" id="emi:Emin_0975"/>
<organism evidence="1 2">
    <name type="scientific">Elusimicrobium minutum (strain Pei191)</name>
    <dbReference type="NCBI Taxonomy" id="445932"/>
    <lineage>
        <taxon>Bacteria</taxon>
        <taxon>Pseudomonadati</taxon>
        <taxon>Elusimicrobiota</taxon>
        <taxon>Elusimicrobia</taxon>
        <taxon>Elusimicrobiales</taxon>
        <taxon>Elusimicrobiaceae</taxon>
        <taxon>Elusimicrobium</taxon>
    </lineage>
</organism>